<dbReference type="Gene3D" id="3.40.50.11500">
    <property type="match status" value="1"/>
</dbReference>
<proteinExistence type="predicted"/>
<dbReference type="eggNOG" id="KOG3569">
    <property type="taxonomic scope" value="Eukaryota"/>
</dbReference>
<dbReference type="GO" id="GO:0006897">
    <property type="term" value="P:endocytosis"/>
    <property type="evidence" value="ECO:0007669"/>
    <property type="project" value="TreeGrafter"/>
</dbReference>
<name>E1Z9J3_CHLVA</name>
<feature type="region of interest" description="Disordered" evidence="3">
    <location>
        <begin position="436"/>
        <end position="455"/>
    </location>
</feature>
<dbReference type="SMART" id="SM00800">
    <property type="entry name" value="uDENN"/>
    <property type="match status" value="1"/>
</dbReference>
<feature type="region of interest" description="Disordered" evidence="3">
    <location>
        <begin position="766"/>
        <end position="796"/>
    </location>
</feature>
<dbReference type="PANTHER" id="PTHR13196">
    <property type="entry name" value="DENN DOMAIN-CONTAINING"/>
    <property type="match status" value="1"/>
</dbReference>
<feature type="compositionally biased region" description="Polar residues" evidence="3">
    <location>
        <begin position="849"/>
        <end position="865"/>
    </location>
</feature>
<feature type="region of interest" description="Disordered" evidence="3">
    <location>
        <begin position="916"/>
        <end position="1022"/>
    </location>
</feature>
<dbReference type="InterPro" id="IPR043153">
    <property type="entry name" value="DENN_C"/>
</dbReference>
<feature type="region of interest" description="Disordered" evidence="3">
    <location>
        <begin position="849"/>
        <end position="897"/>
    </location>
</feature>
<feature type="compositionally biased region" description="Low complexity" evidence="3">
    <location>
        <begin position="766"/>
        <end position="776"/>
    </location>
</feature>
<feature type="domain" description="UDENN" evidence="4">
    <location>
        <begin position="12"/>
        <end position="505"/>
    </location>
</feature>
<dbReference type="PANTHER" id="PTHR13196:SF14">
    <property type="entry name" value="UDENN DOMAIN-CONTAINING PROTEIN"/>
    <property type="match status" value="1"/>
</dbReference>
<dbReference type="GO" id="GO:1901981">
    <property type="term" value="F:phosphatidylinositol phosphate binding"/>
    <property type="evidence" value="ECO:0007669"/>
    <property type="project" value="TreeGrafter"/>
</dbReference>
<comment type="subcellular location">
    <subcellularLocation>
        <location evidence="1">Cytoplasmic vesicle</location>
        <location evidence="1">Clathrin-coated vesicle</location>
    </subcellularLocation>
</comment>
<feature type="region of interest" description="Disordered" evidence="3">
    <location>
        <begin position="99"/>
        <end position="122"/>
    </location>
</feature>
<keyword evidence="2" id="KW-0968">Cytoplasmic vesicle</keyword>
<accession>E1Z9J3</accession>
<feature type="region of interest" description="Disordered" evidence="3">
    <location>
        <begin position="1052"/>
        <end position="1080"/>
    </location>
</feature>
<feature type="compositionally biased region" description="Polar residues" evidence="3">
    <location>
        <begin position="1142"/>
        <end position="1160"/>
    </location>
</feature>
<protein>
    <submittedName>
        <fullName evidence="5">Expressed protein</fullName>
    </submittedName>
</protein>
<organism evidence="6">
    <name type="scientific">Chlorella variabilis</name>
    <name type="common">Green alga</name>
    <dbReference type="NCBI Taxonomy" id="554065"/>
    <lineage>
        <taxon>Eukaryota</taxon>
        <taxon>Viridiplantae</taxon>
        <taxon>Chlorophyta</taxon>
        <taxon>core chlorophytes</taxon>
        <taxon>Trebouxiophyceae</taxon>
        <taxon>Chlorellales</taxon>
        <taxon>Chlorellaceae</taxon>
        <taxon>Chlorella clade</taxon>
        <taxon>Chlorella</taxon>
    </lineage>
</organism>
<dbReference type="InterPro" id="IPR005113">
    <property type="entry name" value="uDENN_dom"/>
</dbReference>
<keyword evidence="6" id="KW-1185">Reference proteome</keyword>
<dbReference type="GeneID" id="17357007"/>
<feature type="compositionally biased region" description="Gly residues" evidence="3">
    <location>
        <begin position="1062"/>
        <end position="1071"/>
    </location>
</feature>
<dbReference type="AlphaFoldDB" id="E1Z9J3"/>
<evidence type="ECO:0000256" key="3">
    <source>
        <dbReference type="SAM" id="MobiDB-lite"/>
    </source>
</evidence>
<dbReference type="Pfam" id="PF03456">
    <property type="entry name" value="uDENN"/>
    <property type="match status" value="1"/>
</dbReference>
<feature type="compositionally biased region" description="Low complexity" evidence="3">
    <location>
        <begin position="937"/>
        <end position="991"/>
    </location>
</feature>
<dbReference type="Proteomes" id="UP000008141">
    <property type="component" value="Unassembled WGS sequence"/>
</dbReference>
<evidence type="ECO:0000313" key="5">
    <source>
        <dbReference type="EMBL" id="EFN57528.1"/>
    </source>
</evidence>
<dbReference type="GO" id="GO:0005085">
    <property type="term" value="F:guanyl-nucleotide exchange factor activity"/>
    <property type="evidence" value="ECO:0007669"/>
    <property type="project" value="InterPro"/>
</dbReference>
<evidence type="ECO:0000259" key="4">
    <source>
        <dbReference type="PROSITE" id="PS50211"/>
    </source>
</evidence>
<reference evidence="5 6" key="1">
    <citation type="journal article" date="2010" name="Plant Cell">
        <title>The Chlorella variabilis NC64A genome reveals adaptation to photosymbiosis, coevolution with viruses, and cryptic sex.</title>
        <authorList>
            <person name="Blanc G."/>
            <person name="Duncan G."/>
            <person name="Agarkova I."/>
            <person name="Borodovsky M."/>
            <person name="Gurnon J."/>
            <person name="Kuo A."/>
            <person name="Lindquist E."/>
            <person name="Lucas S."/>
            <person name="Pangilinan J."/>
            <person name="Polle J."/>
            <person name="Salamov A."/>
            <person name="Terry A."/>
            <person name="Yamada T."/>
            <person name="Dunigan D.D."/>
            <person name="Grigoriev I.V."/>
            <person name="Claverie J.M."/>
            <person name="Van Etten J.L."/>
        </authorList>
    </citation>
    <scope>NUCLEOTIDE SEQUENCE [LARGE SCALE GENOMIC DNA]</scope>
    <source>
        <strain evidence="5 6">NC64A</strain>
    </source>
</reference>
<dbReference type="Pfam" id="PF02141">
    <property type="entry name" value="DENN"/>
    <property type="match status" value="1"/>
</dbReference>
<dbReference type="InterPro" id="IPR005112">
    <property type="entry name" value="dDENN_dom"/>
</dbReference>
<dbReference type="GO" id="GO:0005829">
    <property type="term" value="C:cytosol"/>
    <property type="evidence" value="ECO:0007669"/>
    <property type="project" value="TreeGrafter"/>
</dbReference>
<dbReference type="Gene3D" id="3.30.450.200">
    <property type="match status" value="1"/>
</dbReference>
<dbReference type="PROSITE" id="PS50211">
    <property type="entry name" value="DENN"/>
    <property type="match status" value="1"/>
</dbReference>
<gene>
    <name evidence="5" type="ORF">CHLNCDRAFT_143133</name>
</gene>
<dbReference type="InterPro" id="IPR037516">
    <property type="entry name" value="Tripartite_DENN"/>
</dbReference>
<feature type="region of interest" description="Disordered" evidence="3">
    <location>
        <begin position="664"/>
        <end position="747"/>
    </location>
</feature>
<evidence type="ECO:0000313" key="6">
    <source>
        <dbReference type="Proteomes" id="UP000008141"/>
    </source>
</evidence>
<feature type="compositionally biased region" description="Polar residues" evidence="3">
    <location>
        <begin position="438"/>
        <end position="449"/>
    </location>
</feature>
<dbReference type="KEGG" id="cvr:CHLNCDRAFT_143133"/>
<evidence type="ECO:0000256" key="2">
    <source>
        <dbReference type="ARBA" id="ARBA00023329"/>
    </source>
</evidence>
<dbReference type="SMART" id="SM00799">
    <property type="entry name" value="DENN"/>
    <property type="match status" value="1"/>
</dbReference>
<feature type="region of interest" description="Disordered" evidence="3">
    <location>
        <begin position="1108"/>
        <end position="1200"/>
    </location>
</feature>
<sequence>MAHGLFEAFFVARVVQGGGAGSIGGGEGGAPGQRGALFCRFEPPGARGVAVPSPDNLLPFCWPLGVEAVKPSPYLVTCEFSFTLTGGDGQRLHGFCRKTHDTTHQPSASSGKGGGAAKGTTASSVEHKRFPQVLCILSQHCWAAFFSKALEVVDQLLASHAACTQLPPDAPTALFMAGLPRLVAAAGPAQPPLGAVLRVPLPYSGAPISVDRMRRALAGAGGGGPLLGMSPDAIELEVPPSLGNSTANAGVSLARLLWFLTPRQAVTLVASLLLERRIILVARDAETVSAAVHAAGAMLYPFRWQHIYLPLLPLALKDYLAAPMPYLAGVLAECLPLLRGLPLEEVVMIDLDRLGSCTPELGSPGDDYWQLPYARELEDVFEVVREHIKSPTEFDSTPKCTELLQDFFLRLMGRYRQFVRPDDEVTPAALALGLDRPQASSRSSNTSSKGAAEENPRAHGFLFDQAAFIAAHKRKDKVAAFLQQFRNSQMLEVFITERLKLASEGYVTEDPFELKVTERNTRSSIRLGIAGVAAGGAAQKGRIGSLLRKAGSAVKQGGGSIVASIQRLGTSQQEELHVSVRSHSGPNLSRMSPGPGGLNLARPSPGIAAAAVIAHSRTNSFSSSRPGSRSSSYSNLHRASANLAALNGGVEPSLEQLRPEMFFGADDEDDSSSVASEVSMEQGAMQQAAKSSPGPLEKAMGASGRSFGSLFHGTPPHPPVPSSRSPPQQQHGASRFGTTESSEQHSEAGWLGAVAGAAAAAAAANSSTGVSSSSPANDYAGGSRGPTSEAASSAKRPAATATAAGMAASPVSLLVLQSPLEAARWQQKQQPPSEQLQARPQQLFPDAAATQTPPSVQRSASNQGWATFGDEPSPLGTPFMRQASGSGRANGGGGLLLDTGSMGPLGMAMSGAMLRQASGGVPPADSSTPPRERVEEPWQQQHVPSSSPQQQPRLPPSLSQQQQQQQSYSQQQQQQHSCSQQQQQQQQAEPVAPSPPPSQHHLLDRVSSGWGPVAGYDGGAHQPAAHSPLPVACRHTAHSPLAQGMFTVQRLASIPPPNSRPSGGGGGGGTGTPRRGSSSGASVVASVGLTVQHDAFAAVAAAAAVDASERMPSHRHTSSGGSVGSGNPFRDPPAAPAHQAALSRQLTGVGRTTSSASSFGEWSAAWPTGDGPLGAGMPASSSGTGHTPTAELAAFSLSPR</sequence>
<dbReference type="STRING" id="554065.E1Z9J3"/>
<dbReference type="Pfam" id="PF03455">
    <property type="entry name" value="dDENN"/>
    <property type="match status" value="1"/>
</dbReference>
<dbReference type="EMBL" id="GL433839">
    <property type="protein sequence ID" value="EFN57528.1"/>
    <property type="molecule type" value="Genomic_DNA"/>
</dbReference>
<evidence type="ECO:0000256" key="1">
    <source>
        <dbReference type="ARBA" id="ARBA00004132"/>
    </source>
</evidence>
<dbReference type="InParanoid" id="E1Z9J3"/>
<dbReference type="OrthoDB" id="6019893at2759"/>
<dbReference type="RefSeq" id="XP_005849630.1">
    <property type="nucleotide sequence ID" value="XM_005849568.1"/>
</dbReference>
<dbReference type="GO" id="GO:0030136">
    <property type="term" value="C:clathrin-coated vesicle"/>
    <property type="evidence" value="ECO:0007669"/>
    <property type="project" value="UniProtKB-SubCell"/>
</dbReference>
<dbReference type="InterPro" id="IPR001194">
    <property type="entry name" value="cDENN_dom"/>
</dbReference>
<dbReference type="InterPro" id="IPR040032">
    <property type="entry name" value="DENND1A/B/C"/>
</dbReference>
<dbReference type="GO" id="GO:0032456">
    <property type="term" value="P:endocytic recycling"/>
    <property type="evidence" value="ECO:0007669"/>
    <property type="project" value="TreeGrafter"/>
</dbReference>